<keyword evidence="5" id="KW-0472">Membrane</keyword>
<name>A0ABT3KJW5_9GAMM</name>
<evidence type="ECO:0000256" key="1">
    <source>
        <dbReference type="ARBA" id="ARBA00004370"/>
    </source>
</evidence>
<feature type="transmembrane region" description="Helical" evidence="5">
    <location>
        <begin position="12"/>
        <end position="33"/>
    </location>
</feature>
<dbReference type="SUPFAM" id="SSF58104">
    <property type="entry name" value="Methyl-accepting chemotaxis protein (MCP) signaling domain"/>
    <property type="match status" value="1"/>
</dbReference>
<dbReference type="CDD" id="cd11386">
    <property type="entry name" value="MCP_signal"/>
    <property type="match status" value="1"/>
</dbReference>
<protein>
    <submittedName>
        <fullName evidence="7">Methyl-accepting chemotaxis protein</fullName>
    </submittedName>
</protein>
<accession>A0ABT3KJW5</accession>
<evidence type="ECO:0000313" key="7">
    <source>
        <dbReference type="EMBL" id="MCW4630843.1"/>
    </source>
</evidence>
<sequence length="551" mass="59741">MIVNFTTATRLWLFAVIAILGSALIGISGVFTISSSGQTTHNNLETIQRQSNTLLAIENAKMNLLLQVKAFKDTLIRGNDPQSYEKYKAEFKQHRADVIHDFVVAKTLMQTLNVNTRNLDELAVLHTQLSDQYQIALDTFDPKDSAAGQKIDKMVKGIDRPALAAMDTLVETSEKQYSTLITEQLSFLDETSHTALNRSILICSVIVLLIVILALWINRHVMSQLGGDPAYAANIVKSISEGNLTTAIQLKSDDQTSLLAQMYKMQVALRQVIEQIRDASHSLVTSSQQLAASSHQVAVSSTQQSDTSTTISASVEELTYGISQVSGSADEAHQLSSNARDASSNGAKQLQQNIIDIKKIAKSIQEATQSIHKLGSQSEKIYSVIGVIQEIADQTNLLALNAAIEAARAGETGRGFAVVADEVRTLAEKTGQSTAEISNTINTIQRDTKLAIAVMESSASQMQPVIDGVDATGVAMREIEDSTRQVLTSLDQITLILAEQSKASNDVAQSVEESAQLNRSNSEAVHEVSNAAHHLKDIAQSLIISVQRFSI</sequence>
<dbReference type="RefSeq" id="WP_265220171.1">
    <property type="nucleotide sequence ID" value="NZ_JAPEUL010000009.1"/>
</dbReference>
<evidence type="ECO:0000256" key="3">
    <source>
        <dbReference type="ARBA" id="ARBA00029447"/>
    </source>
</evidence>
<evidence type="ECO:0000256" key="5">
    <source>
        <dbReference type="SAM" id="Phobius"/>
    </source>
</evidence>
<dbReference type="PROSITE" id="PS50111">
    <property type="entry name" value="CHEMOTAXIS_TRANSDUC_2"/>
    <property type="match status" value="1"/>
</dbReference>
<dbReference type="PRINTS" id="PR00260">
    <property type="entry name" value="CHEMTRNSDUCR"/>
</dbReference>
<keyword evidence="5" id="KW-0812">Transmembrane</keyword>
<feature type="domain" description="Methyl-accepting transducer" evidence="6">
    <location>
        <begin position="279"/>
        <end position="515"/>
    </location>
</feature>
<comment type="caution">
    <text evidence="7">The sequence shown here is derived from an EMBL/GenBank/DDBJ whole genome shotgun (WGS) entry which is preliminary data.</text>
</comment>
<dbReference type="Gene3D" id="1.10.287.950">
    <property type="entry name" value="Methyl-accepting chemotaxis protein"/>
    <property type="match status" value="1"/>
</dbReference>
<evidence type="ECO:0000259" key="6">
    <source>
        <dbReference type="PROSITE" id="PS50111"/>
    </source>
</evidence>
<evidence type="ECO:0000313" key="8">
    <source>
        <dbReference type="Proteomes" id="UP001431181"/>
    </source>
</evidence>
<dbReference type="SMART" id="SM00283">
    <property type="entry name" value="MA"/>
    <property type="match status" value="1"/>
</dbReference>
<keyword evidence="8" id="KW-1185">Reference proteome</keyword>
<evidence type="ECO:0000256" key="4">
    <source>
        <dbReference type="PROSITE-ProRule" id="PRU00284"/>
    </source>
</evidence>
<dbReference type="InterPro" id="IPR004090">
    <property type="entry name" value="Chemotax_Me-accpt_rcpt"/>
</dbReference>
<dbReference type="Pfam" id="PF00015">
    <property type="entry name" value="MCPsignal"/>
    <property type="match status" value="1"/>
</dbReference>
<comment type="subcellular location">
    <subcellularLocation>
        <location evidence="1">Membrane</location>
    </subcellularLocation>
</comment>
<reference evidence="7" key="1">
    <citation type="submission" date="2022-11" db="EMBL/GenBank/DDBJ databases">
        <title>Marinomonas sp. nov., isolated from marine algae.</title>
        <authorList>
            <person name="Choi D.G."/>
            <person name="Kim J.M."/>
            <person name="Lee J.K."/>
            <person name="Baek J.H."/>
            <person name="Jeon C.O."/>
        </authorList>
    </citation>
    <scope>NUCLEOTIDE SEQUENCE</scope>
    <source>
        <strain evidence="7">KJ51-3</strain>
    </source>
</reference>
<organism evidence="7 8">
    <name type="scientific">Marinomonas rhodophyticola</name>
    <dbReference type="NCBI Taxonomy" id="2992803"/>
    <lineage>
        <taxon>Bacteria</taxon>
        <taxon>Pseudomonadati</taxon>
        <taxon>Pseudomonadota</taxon>
        <taxon>Gammaproteobacteria</taxon>
        <taxon>Oceanospirillales</taxon>
        <taxon>Oceanospirillaceae</taxon>
        <taxon>Marinomonas</taxon>
    </lineage>
</organism>
<gene>
    <name evidence="7" type="ORF">ONZ52_18690</name>
</gene>
<comment type="similarity">
    <text evidence="3">Belongs to the methyl-accepting chemotaxis (MCP) protein family.</text>
</comment>
<dbReference type="EMBL" id="JAPEUL010000009">
    <property type="protein sequence ID" value="MCW4630843.1"/>
    <property type="molecule type" value="Genomic_DNA"/>
</dbReference>
<proteinExistence type="inferred from homology"/>
<dbReference type="PANTHER" id="PTHR32089:SF112">
    <property type="entry name" value="LYSOZYME-LIKE PROTEIN-RELATED"/>
    <property type="match status" value="1"/>
</dbReference>
<evidence type="ECO:0000256" key="2">
    <source>
        <dbReference type="ARBA" id="ARBA00023224"/>
    </source>
</evidence>
<dbReference type="PANTHER" id="PTHR32089">
    <property type="entry name" value="METHYL-ACCEPTING CHEMOTAXIS PROTEIN MCPB"/>
    <property type="match status" value="1"/>
</dbReference>
<dbReference type="Proteomes" id="UP001431181">
    <property type="component" value="Unassembled WGS sequence"/>
</dbReference>
<dbReference type="InterPro" id="IPR004089">
    <property type="entry name" value="MCPsignal_dom"/>
</dbReference>
<keyword evidence="2 4" id="KW-0807">Transducer</keyword>
<feature type="transmembrane region" description="Helical" evidence="5">
    <location>
        <begin position="199"/>
        <end position="217"/>
    </location>
</feature>
<keyword evidence="5" id="KW-1133">Transmembrane helix</keyword>